<evidence type="ECO:0000313" key="2">
    <source>
        <dbReference type="EMBL" id="MBO0334495.1"/>
    </source>
</evidence>
<accession>A0ABS3F7K7</accession>
<keyword evidence="1" id="KW-0472">Membrane</keyword>
<name>A0ABS3F7K7_9PROT</name>
<organism evidence="2 3">
    <name type="scientific">Sneathiella sedimenti</name>
    <dbReference type="NCBI Taxonomy" id="2816034"/>
    <lineage>
        <taxon>Bacteria</taxon>
        <taxon>Pseudomonadati</taxon>
        <taxon>Pseudomonadota</taxon>
        <taxon>Alphaproteobacteria</taxon>
        <taxon>Sneathiellales</taxon>
        <taxon>Sneathiellaceae</taxon>
        <taxon>Sneathiella</taxon>
    </lineage>
</organism>
<sequence>MSEGQILQLVAMVMVLALVLPGFLYYTRRTGKAVLLRNIAIWLAVALVVAFLYKTFGDGG</sequence>
<dbReference type="RefSeq" id="WP_207046344.1">
    <property type="nucleotide sequence ID" value="NZ_JAFLNC010000004.1"/>
</dbReference>
<gene>
    <name evidence="2" type="ORF">J0X12_12780</name>
</gene>
<keyword evidence="1" id="KW-1133">Transmembrane helix</keyword>
<reference evidence="2 3" key="1">
    <citation type="submission" date="2021-03" db="EMBL/GenBank/DDBJ databases">
        <title>Sneathiella sp. CAU 1612 isolated from Kang Won-do.</title>
        <authorList>
            <person name="Kim W."/>
        </authorList>
    </citation>
    <scope>NUCLEOTIDE SEQUENCE [LARGE SCALE GENOMIC DNA]</scope>
    <source>
        <strain evidence="2 3">CAU 1612</strain>
    </source>
</reference>
<feature type="transmembrane region" description="Helical" evidence="1">
    <location>
        <begin position="6"/>
        <end position="27"/>
    </location>
</feature>
<evidence type="ECO:0000256" key="1">
    <source>
        <dbReference type="SAM" id="Phobius"/>
    </source>
</evidence>
<keyword evidence="3" id="KW-1185">Reference proteome</keyword>
<feature type="transmembrane region" description="Helical" evidence="1">
    <location>
        <begin position="34"/>
        <end position="53"/>
    </location>
</feature>
<keyword evidence="1" id="KW-0812">Transmembrane</keyword>
<evidence type="ECO:0000313" key="3">
    <source>
        <dbReference type="Proteomes" id="UP000664761"/>
    </source>
</evidence>
<comment type="caution">
    <text evidence="2">The sequence shown here is derived from an EMBL/GenBank/DDBJ whole genome shotgun (WGS) entry which is preliminary data.</text>
</comment>
<proteinExistence type="predicted"/>
<protein>
    <submittedName>
        <fullName evidence="2">Uncharacterized protein</fullName>
    </submittedName>
</protein>
<dbReference type="Proteomes" id="UP000664761">
    <property type="component" value="Unassembled WGS sequence"/>
</dbReference>
<dbReference type="EMBL" id="JAFLNC010000004">
    <property type="protein sequence ID" value="MBO0334495.1"/>
    <property type="molecule type" value="Genomic_DNA"/>
</dbReference>